<organism evidence="2 3">
    <name type="scientific">Chlamydomonas eustigma</name>
    <dbReference type="NCBI Taxonomy" id="1157962"/>
    <lineage>
        <taxon>Eukaryota</taxon>
        <taxon>Viridiplantae</taxon>
        <taxon>Chlorophyta</taxon>
        <taxon>core chlorophytes</taxon>
        <taxon>Chlorophyceae</taxon>
        <taxon>CS clade</taxon>
        <taxon>Chlamydomonadales</taxon>
        <taxon>Chlamydomonadaceae</taxon>
        <taxon>Chlamydomonas</taxon>
    </lineage>
</organism>
<dbReference type="InterPro" id="IPR001602">
    <property type="entry name" value="UPF0047_YjbQ-like"/>
</dbReference>
<dbReference type="SUPFAM" id="SSF111038">
    <property type="entry name" value="YjbQ-like"/>
    <property type="match status" value="2"/>
</dbReference>
<keyword evidence="3" id="KW-1185">Reference proteome</keyword>
<evidence type="ECO:0008006" key="4">
    <source>
        <dbReference type="Google" id="ProtNLM"/>
    </source>
</evidence>
<dbReference type="NCBIfam" id="TIGR00149">
    <property type="entry name" value="TIGR00149_YjbQ"/>
    <property type="match status" value="1"/>
</dbReference>
<dbReference type="EMBL" id="BEGY01000117">
    <property type="protein sequence ID" value="GAX84134.1"/>
    <property type="molecule type" value="Genomic_DNA"/>
</dbReference>
<evidence type="ECO:0000256" key="1">
    <source>
        <dbReference type="ARBA" id="ARBA00005534"/>
    </source>
</evidence>
<dbReference type="OrthoDB" id="10255963at2759"/>
<name>A0A250XM34_9CHLO</name>
<gene>
    <name evidence="2" type="ORF">CEUSTIGMA_g11557.t1</name>
</gene>
<dbReference type="STRING" id="1157962.A0A250XM34"/>
<protein>
    <recommendedName>
        <fullName evidence="4">Secondary thiamine-phosphate synthase enzyme</fullName>
    </recommendedName>
</protein>
<proteinExistence type="inferred from homology"/>
<accession>A0A250XM34</accession>
<dbReference type="PANTHER" id="PTHR30615">
    <property type="entry name" value="UNCHARACTERIZED PROTEIN YJBQ-RELATED"/>
    <property type="match status" value="1"/>
</dbReference>
<sequence>MKLTTSHKTQSGPLQRSQKPHLCRSVLCMSSAGVKSDSSTTRTTEWFQKQVTLPPYPRGSHVITKHVYKELPELSDFEIGIANIFIMHTSASLTINENASPDVPLDLTDALNRIVPEGPLYRHDDEGTDDMPAHVKVSSAKASITAFLQLPCQGKQYQSIHHCISSSSHVKASLMGLSLTIPISGGRFALGTWQGIYLNEHRNQGGSRQLTITLQGQKRADGRKYPSPNAR</sequence>
<reference evidence="2 3" key="1">
    <citation type="submission" date="2017-08" db="EMBL/GenBank/DDBJ databases">
        <title>Acidophilic green algal genome provides insights into adaptation to an acidic environment.</title>
        <authorList>
            <person name="Hirooka S."/>
            <person name="Hirose Y."/>
            <person name="Kanesaki Y."/>
            <person name="Higuchi S."/>
            <person name="Fujiwara T."/>
            <person name="Onuma R."/>
            <person name="Era A."/>
            <person name="Ohbayashi R."/>
            <person name="Uzuka A."/>
            <person name="Nozaki H."/>
            <person name="Yoshikawa H."/>
            <person name="Miyagishima S.Y."/>
        </authorList>
    </citation>
    <scope>NUCLEOTIDE SEQUENCE [LARGE SCALE GENOMIC DNA]</scope>
    <source>
        <strain evidence="2 3">NIES-2499</strain>
    </source>
</reference>
<dbReference type="Gene3D" id="2.60.120.460">
    <property type="entry name" value="YjbQ-like"/>
    <property type="match status" value="2"/>
</dbReference>
<dbReference type="PANTHER" id="PTHR30615:SF8">
    <property type="entry name" value="UPF0047 PROTEIN C4A8.02C"/>
    <property type="match status" value="1"/>
</dbReference>
<comment type="caution">
    <text evidence="2">The sequence shown here is derived from an EMBL/GenBank/DDBJ whole genome shotgun (WGS) entry which is preliminary data.</text>
</comment>
<dbReference type="AlphaFoldDB" id="A0A250XM34"/>
<comment type="similarity">
    <text evidence="1">Belongs to the UPF0047 family.</text>
</comment>
<evidence type="ECO:0000313" key="3">
    <source>
        <dbReference type="Proteomes" id="UP000232323"/>
    </source>
</evidence>
<evidence type="ECO:0000313" key="2">
    <source>
        <dbReference type="EMBL" id="GAX84134.1"/>
    </source>
</evidence>
<dbReference type="Pfam" id="PF01894">
    <property type="entry name" value="YjbQ"/>
    <property type="match status" value="2"/>
</dbReference>
<dbReference type="Proteomes" id="UP000232323">
    <property type="component" value="Unassembled WGS sequence"/>
</dbReference>
<dbReference type="PROSITE" id="PS01314">
    <property type="entry name" value="UPF0047"/>
    <property type="match status" value="1"/>
</dbReference>
<dbReference type="InterPro" id="IPR035917">
    <property type="entry name" value="YjbQ-like_sf"/>
</dbReference>